<dbReference type="RefSeq" id="WP_096817558.1">
    <property type="nucleotide sequence ID" value="NZ_JXJU01000003.1"/>
</dbReference>
<dbReference type="EMBL" id="JXJU01000003">
    <property type="protein sequence ID" value="PCS00746.1"/>
    <property type="molecule type" value="Genomic_DNA"/>
</dbReference>
<evidence type="ECO:0000313" key="2">
    <source>
        <dbReference type="Proteomes" id="UP000218181"/>
    </source>
</evidence>
<name>A0A2A5RN31_9LACT</name>
<accession>A0A2A5RN31</accession>
<comment type="caution">
    <text evidence="1">The sequence shown here is derived from an EMBL/GenBank/DDBJ whole genome shotgun (WGS) entry which is preliminary data.</text>
</comment>
<dbReference type="AlphaFoldDB" id="A0A2A5RN31"/>
<dbReference type="Proteomes" id="UP000218181">
    <property type="component" value="Unassembled WGS sequence"/>
</dbReference>
<reference evidence="1 2" key="1">
    <citation type="submission" date="2014-12" db="EMBL/GenBank/DDBJ databases">
        <title>Draft genome sequences of 10 type strains of Lactococcus.</title>
        <authorList>
            <person name="Sun Z."/>
            <person name="Zhong Z."/>
            <person name="Liu W."/>
            <person name="Zhang W."/>
            <person name="Zhang H."/>
        </authorList>
    </citation>
    <scope>NUCLEOTIDE SEQUENCE [LARGE SCALE GENOMIC DNA]</scope>
    <source>
        <strain evidence="1 2">JCM 16395</strain>
    </source>
</reference>
<gene>
    <name evidence="1" type="ORF">RT41_GL001128</name>
</gene>
<dbReference type="OrthoDB" id="2242702at2"/>
<sequence length="86" mass="9892">MRTTRATEEIEKAIIHLKKAKREISNYTFDYDMQNLIQLDRTIKQLEAIRTAVNADGNQVEGVKSIGQLESERLSRARQDVSSLTR</sequence>
<evidence type="ECO:0000313" key="1">
    <source>
        <dbReference type="EMBL" id="PCS00746.1"/>
    </source>
</evidence>
<protein>
    <submittedName>
        <fullName evidence="1">Uncharacterized protein</fullName>
    </submittedName>
</protein>
<proteinExistence type="predicted"/>
<keyword evidence="2" id="KW-1185">Reference proteome</keyword>
<organism evidence="1 2">
    <name type="scientific">Lactococcus fujiensis JCM 16395</name>
    <dbReference type="NCBI Taxonomy" id="1291764"/>
    <lineage>
        <taxon>Bacteria</taxon>
        <taxon>Bacillati</taxon>
        <taxon>Bacillota</taxon>
        <taxon>Bacilli</taxon>
        <taxon>Lactobacillales</taxon>
        <taxon>Streptococcaceae</taxon>
        <taxon>Lactococcus</taxon>
    </lineage>
</organism>